<evidence type="ECO:0000313" key="1">
    <source>
        <dbReference type="EMBL" id="RRT32998.1"/>
    </source>
</evidence>
<organism evidence="1 2">
    <name type="scientific">Ensete ventricosum</name>
    <name type="common">Abyssinian banana</name>
    <name type="synonym">Musa ensete</name>
    <dbReference type="NCBI Taxonomy" id="4639"/>
    <lineage>
        <taxon>Eukaryota</taxon>
        <taxon>Viridiplantae</taxon>
        <taxon>Streptophyta</taxon>
        <taxon>Embryophyta</taxon>
        <taxon>Tracheophyta</taxon>
        <taxon>Spermatophyta</taxon>
        <taxon>Magnoliopsida</taxon>
        <taxon>Liliopsida</taxon>
        <taxon>Zingiberales</taxon>
        <taxon>Musaceae</taxon>
        <taxon>Ensete</taxon>
    </lineage>
</organism>
<dbReference type="AlphaFoldDB" id="A0A426X0L3"/>
<name>A0A426X0L3_ENSVE</name>
<dbReference type="Proteomes" id="UP000287651">
    <property type="component" value="Unassembled WGS sequence"/>
</dbReference>
<comment type="caution">
    <text evidence="1">The sequence shown here is derived from an EMBL/GenBank/DDBJ whole genome shotgun (WGS) entry which is preliminary data.</text>
</comment>
<protein>
    <submittedName>
        <fullName evidence="1">Uncharacterized protein</fullName>
    </submittedName>
</protein>
<evidence type="ECO:0000313" key="2">
    <source>
        <dbReference type="Proteomes" id="UP000287651"/>
    </source>
</evidence>
<proteinExistence type="predicted"/>
<dbReference type="EMBL" id="AMZH03030153">
    <property type="protein sequence ID" value="RRT32998.1"/>
    <property type="molecule type" value="Genomic_DNA"/>
</dbReference>
<gene>
    <name evidence="1" type="ORF">B296_00057169</name>
</gene>
<sequence length="154" mass="17530">MIIGMSKKRTTLTHALIATRSRTRFVSGLLATSTLWVPVLPRASPAGKDINGRRFRRFRASSSHAERREEEETRIFEGIGSDLFCLPAGFYWQSCSANCRSGARESTWNQMHARRFTNQYMGVGPMDSWAVIGGIRWTAFFDFDMSRWIDVGVN</sequence>
<reference evidence="1 2" key="1">
    <citation type="journal article" date="2014" name="Agronomy (Basel)">
        <title>A Draft Genome Sequence for Ensete ventricosum, the Drought-Tolerant Tree Against Hunger.</title>
        <authorList>
            <person name="Harrison J."/>
            <person name="Moore K.A."/>
            <person name="Paszkiewicz K."/>
            <person name="Jones T."/>
            <person name="Grant M."/>
            <person name="Ambacheew D."/>
            <person name="Muzemil S."/>
            <person name="Studholme D.J."/>
        </authorList>
    </citation>
    <scope>NUCLEOTIDE SEQUENCE [LARGE SCALE GENOMIC DNA]</scope>
</reference>
<accession>A0A426X0L3</accession>